<dbReference type="SUPFAM" id="SSF54001">
    <property type="entry name" value="Cysteine proteinases"/>
    <property type="match status" value="1"/>
</dbReference>
<keyword evidence="3" id="KW-0378">Hydrolase</keyword>
<dbReference type="Gene3D" id="3.40.395.10">
    <property type="entry name" value="Adenoviral Proteinase, Chain A"/>
    <property type="match status" value="1"/>
</dbReference>
<evidence type="ECO:0000256" key="4">
    <source>
        <dbReference type="ARBA" id="ARBA00022807"/>
    </source>
</evidence>
<feature type="compositionally biased region" description="Basic and acidic residues" evidence="5">
    <location>
        <begin position="832"/>
        <end position="848"/>
    </location>
</feature>
<evidence type="ECO:0000256" key="2">
    <source>
        <dbReference type="ARBA" id="ARBA00022670"/>
    </source>
</evidence>
<evidence type="ECO:0000259" key="6">
    <source>
        <dbReference type="PROSITE" id="PS50600"/>
    </source>
</evidence>
<protein>
    <recommendedName>
        <fullName evidence="6">Ubiquitin-like protease family profile domain-containing protein</fullName>
    </recommendedName>
</protein>
<evidence type="ECO:0000313" key="8">
    <source>
        <dbReference type="Proteomes" id="UP000027002"/>
    </source>
</evidence>
<keyword evidence="8" id="KW-1185">Reference proteome</keyword>
<feature type="domain" description="Ubiquitin-like protease family profile" evidence="6">
    <location>
        <begin position="891"/>
        <end position="1063"/>
    </location>
</feature>
<evidence type="ECO:0000256" key="5">
    <source>
        <dbReference type="SAM" id="MobiDB-lite"/>
    </source>
</evidence>
<dbReference type="OrthoDB" id="1939479at2759"/>
<gene>
    <name evidence="7" type="ORF">UV8b_05044</name>
</gene>
<evidence type="ECO:0000313" key="7">
    <source>
        <dbReference type="EMBL" id="QUC20803.1"/>
    </source>
</evidence>
<dbReference type="PANTHER" id="PTHR12606">
    <property type="entry name" value="SENTRIN/SUMO-SPECIFIC PROTEASE"/>
    <property type="match status" value="1"/>
</dbReference>
<dbReference type="Proteomes" id="UP000027002">
    <property type="component" value="Chromosome 4"/>
</dbReference>
<dbReference type="GO" id="GO:0016926">
    <property type="term" value="P:protein desumoylation"/>
    <property type="evidence" value="ECO:0007669"/>
    <property type="project" value="TreeGrafter"/>
</dbReference>
<evidence type="ECO:0000256" key="3">
    <source>
        <dbReference type="ARBA" id="ARBA00022801"/>
    </source>
</evidence>
<dbReference type="EMBL" id="CP072756">
    <property type="protein sequence ID" value="QUC20803.1"/>
    <property type="molecule type" value="Genomic_DNA"/>
</dbReference>
<dbReference type="InterPro" id="IPR003653">
    <property type="entry name" value="Peptidase_C48_C"/>
</dbReference>
<dbReference type="Pfam" id="PF02902">
    <property type="entry name" value="Peptidase_C48"/>
    <property type="match status" value="1"/>
</dbReference>
<feature type="compositionally biased region" description="Basic and acidic residues" evidence="5">
    <location>
        <begin position="60"/>
        <end position="69"/>
    </location>
</feature>
<feature type="region of interest" description="Disordered" evidence="5">
    <location>
        <begin position="832"/>
        <end position="851"/>
    </location>
</feature>
<organism evidence="7 8">
    <name type="scientific">Ustilaginoidea virens</name>
    <name type="common">Rice false smut fungus</name>
    <name type="synonym">Villosiclava virens</name>
    <dbReference type="NCBI Taxonomy" id="1159556"/>
    <lineage>
        <taxon>Eukaryota</taxon>
        <taxon>Fungi</taxon>
        <taxon>Dikarya</taxon>
        <taxon>Ascomycota</taxon>
        <taxon>Pezizomycotina</taxon>
        <taxon>Sordariomycetes</taxon>
        <taxon>Hypocreomycetidae</taxon>
        <taxon>Hypocreales</taxon>
        <taxon>Clavicipitaceae</taxon>
        <taxon>Ustilaginoidea</taxon>
    </lineage>
</organism>
<dbReference type="KEGG" id="uvi:66065822"/>
<accession>A0A8E5HSP7</accession>
<feature type="compositionally biased region" description="Low complexity" evidence="5">
    <location>
        <begin position="29"/>
        <end position="44"/>
    </location>
</feature>
<dbReference type="GO" id="GO:0016929">
    <property type="term" value="F:deSUMOylase activity"/>
    <property type="evidence" value="ECO:0007669"/>
    <property type="project" value="TreeGrafter"/>
</dbReference>
<dbReference type="PROSITE" id="PS50600">
    <property type="entry name" value="ULP_PROTEASE"/>
    <property type="match status" value="1"/>
</dbReference>
<dbReference type="RefSeq" id="XP_042998476.1">
    <property type="nucleotide sequence ID" value="XM_043142542.1"/>
</dbReference>
<keyword evidence="4" id="KW-0788">Thiol protease</keyword>
<dbReference type="GO" id="GO:0006508">
    <property type="term" value="P:proteolysis"/>
    <property type="evidence" value="ECO:0007669"/>
    <property type="project" value="UniProtKB-KW"/>
</dbReference>
<sequence length="1103" mass="124060">MPVYQEGWLSFLSFLPSLDLSGFLSSIGTVPSASSDSSGDSNQSVVTDESADVLATETTDSFRDGSADDIRDDPDDDLSAFSHETSDEGIGSQPTATGLFQISVSEAASTAENSAPLASEDLDQPILPVFSICGRQLIHANRPRNIRSPWLPQFPKSLERTISDPILDPGTRSTRFPKQKFFLDTIYPRLPRNDSRLRDIEFALGPLFYRQPQEPAPTTPTTLTPLLRPPLSEEPAFVEINGILTKKRRANDPEVDLVAAIQDCQDTTPPSFVTISRTSFNPNSELEYLEKVEQHMFEKQALTARISGIMSALFAPFPTIRDTFRRYLCSQSYAVSESRSFVLIPETKTFHVATKRRKIVTEQFEFEWLDRNGLDLLISRFEHLRECFRRVNIVVLRPESRPKMNKILRPLLQVLADDDDDIYKLQSTEDGHDLCTLFCLLCDNMFRFLGTIYEISSFIKAKDKFPRVPRIYEYNLDPEARQTVIRTKNFMSAPNLLTVLRDILEVGGLLDDGYPAPVDIISYIILDMTAVENGIILPSYVMHNDFHQKMFKEILPNGLGREEGYEKLPGTFTDVDIDLIKEPEGKTSNNINNIDVVKVKTPTRPSSPPAQIAKAEKGKTGQLRAKFLERKMLALGSDGFRSKYYVQNEAHEAIKKTYISEFDPKDLKKGQEATTKSILKNRCGKTPKRLAMKLAPKTVRFTENTISPHQRMHIGFDVPRLSHDEEGEPKPLMIGQLKLKPREAPEPSPPADADETEYSALEQENRNGDSIFPGAKWIKSSKDHKKNVDPTVAIEKILSLPSIGSLMISDETKAGIAVRKEKAAREAAEEARKLAEERSRKEREERLAKSGGLRVPEQPLVSPLSSDWLARVHATVHAGSTTTLATTAEGVDLRRHDFAKVVPPTTWVNDEIVNGCLNWLDQSINMAAGIKDVKKKTRKCLAMSSFFFKRLREQGVTQTQRTLRRYGVEKRNLLDVDTILLPICELSHWTLLVIRPSKKTIAHMDSLNQGGSQQYIDIGLAWLKNLLEEKFLDAEWKVMQHEAPRQTNGYDCGVHTITNGICIALGLSPIDSYTSGDMPQQRLNLACMLLNGGFKGEFDLRVY</sequence>
<dbReference type="PANTHER" id="PTHR12606:SF141">
    <property type="entry name" value="GH15225P-RELATED"/>
    <property type="match status" value="1"/>
</dbReference>
<name>A0A8E5HSP7_USTVR</name>
<dbReference type="GO" id="GO:0005634">
    <property type="term" value="C:nucleus"/>
    <property type="evidence" value="ECO:0007669"/>
    <property type="project" value="TreeGrafter"/>
</dbReference>
<proteinExistence type="inferred from homology"/>
<reference evidence="7" key="1">
    <citation type="submission" date="2020-03" db="EMBL/GenBank/DDBJ databases">
        <title>A mixture of massive structural variations and highly conserved coding sequences in Ustilaginoidea virens genome.</title>
        <authorList>
            <person name="Zhang K."/>
            <person name="Zhao Z."/>
            <person name="Zhang Z."/>
            <person name="Li Y."/>
            <person name="Hsiang T."/>
            <person name="Sun W."/>
        </authorList>
    </citation>
    <scope>NUCLEOTIDE SEQUENCE</scope>
    <source>
        <strain evidence="7">UV-8b</strain>
    </source>
</reference>
<feature type="region of interest" description="Disordered" evidence="5">
    <location>
        <begin position="29"/>
        <end position="93"/>
    </location>
</feature>
<comment type="similarity">
    <text evidence="1">Belongs to the peptidase C48 family.</text>
</comment>
<dbReference type="AlphaFoldDB" id="A0A8E5HSP7"/>
<dbReference type="GeneID" id="66065822"/>
<keyword evidence="2" id="KW-0645">Protease</keyword>
<dbReference type="InterPro" id="IPR038765">
    <property type="entry name" value="Papain-like_cys_pep_sf"/>
</dbReference>
<evidence type="ECO:0000256" key="1">
    <source>
        <dbReference type="ARBA" id="ARBA00005234"/>
    </source>
</evidence>